<feature type="transmembrane region" description="Helical" evidence="6">
    <location>
        <begin position="151"/>
        <end position="171"/>
    </location>
</feature>
<feature type="transmembrane region" description="Helical" evidence="6">
    <location>
        <begin position="380"/>
        <end position="400"/>
    </location>
</feature>
<evidence type="ECO:0000256" key="1">
    <source>
        <dbReference type="ARBA" id="ARBA00004141"/>
    </source>
</evidence>
<dbReference type="InterPro" id="IPR036259">
    <property type="entry name" value="MFS_trans_sf"/>
</dbReference>
<feature type="transmembrane region" description="Helical" evidence="6">
    <location>
        <begin position="351"/>
        <end position="374"/>
    </location>
</feature>
<proteinExistence type="predicted"/>
<organism evidence="8 9">
    <name type="scientific">Pectobacterium zantedeschiae</name>
    <dbReference type="NCBI Taxonomy" id="2034769"/>
    <lineage>
        <taxon>Bacteria</taxon>
        <taxon>Pseudomonadati</taxon>
        <taxon>Pseudomonadota</taxon>
        <taxon>Gammaproteobacteria</taxon>
        <taxon>Enterobacterales</taxon>
        <taxon>Pectobacteriaceae</taxon>
        <taxon>Pectobacterium</taxon>
    </lineage>
</organism>
<evidence type="ECO:0000313" key="9">
    <source>
        <dbReference type="Proteomes" id="UP001138460"/>
    </source>
</evidence>
<dbReference type="RefSeq" id="WP_129712016.1">
    <property type="nucleotide sequence ID" value="NZ_JBEHFA010000010.1"/>
</dbReference>
<dbReference type="Proteomes" id="UP001138460">
    <property type="component" value="Unassembled WGS sequence"/>
</dbReference>
<dbReference type="InterPro" id="IPR011701">
    <property type="entry name" value="MFS"/>
</dbReference>
<dbReference type="InterPro" id="IPR020846">
    <property type="entry name" value="MFS_dom"/>
</dbReference>
<dbReference type="AlphaFoldDB" id="A0A9X8JEH4"/>
<dbReference type="Pfam" id="PF07690">
    <property type="entry name" value="MFS_1"/>
    <property type="match status" value="1"/>
</dbReference>
<comment type="subcellular location">
    <subcellularLocation>
        <location evidence="1">Membrane</location>
        <topology evidence="1">Multi-pass membrane protein</topology>
    </subcellularLocation>
</comment>
<feature type="transmembrane region" description="Helical" evidence="6">
    <location>
        <begin position="177"/>
        <end position="195"/>
    </location>
</feature>
<feature type="transmembrane region" description="Helical" evidence="6">
    <location>
        <begin position="109"/>
        <end position="130"/>
    </location>
</feature>
<gene>
    <name evidence="8" type="ORF">CLR69_22195</name>
</gene>
<feature type="transmembrane region" description="Helical" evidence="6">
    <location>
        <begin position="51"/>
        <end position="72"/>
    </location>
</feature>
<comment type="caution">
    <text evidence="8">The sequence shown here is derived from an EMBL/GenBank/DDBJ whole genome shotgun (WGS) entry which is preliminary data.</text>
</comment>
<evidence type="ECO:0000256" key="3">
    <source>
        <dbReference type="ARBA" id="ARBA00022692"/>
    </source>
</evidence>
<dbReference type="Gene3D" id="1.20.1250.20">
    <property type="entry name" value="MFS general substrate transporter like domains"/>
    <property type="match status" value="1"/>
</dbReference>
<keyword evidence="5 6" id="KW-0472">Membrane</keyword>
<keyword evidence="9" id="KW-1185">Reference proteome</keyword>
<sequence>MMTRTYEFAPISRLGLTAIVILYLAHALPLYFYNVAMPSILRSQGVDLRWIGMLSLLYLPWACKFLWAPLIDRFYLPILGRRRTWLWLTQMALATGVLILAFTGLDYGLLPFVLIGLWISTWAATQDIAIDGYTVESLAESDHRLGSMAQSIGVALGSMIGGAGILLLYQLYGWRSALLSLAVLTALTMIAVTWINERPRLSPTSERPSFANTFRRREIRWALLLILLYRLVEAPAMAMLNPLLVDQQWTLVQIGLLMSVAGAGIGLLSAILTAWALKRYSSDVLLIRAGWLRSGVYLLLAVLLYSGSAMTSGFWLGTLVIVMLAIRYMAMTSLYALFMRLCSRRQAGTDFTVLVCVELLVFFLGGSLSGFLAVGLGYGAYYLLLGVLSLLSVLLCRPLIRQHLTKTI</sequence>
<feature type="domain" description="Major facilitator superfamily (MFS) profile" evidence="7">
    <location>
        <begin position="15"/>
        <end position="404"/>
    </location>
</feature>
<dbReference type="PANTHER" id="PTHR12778">
    <property type="entry name" value="SOLUTE CARRIER FAMILY 33 ACETYL-COA TRANSPORTER -RELATED"/>
    <property type="match status" value="1"/>
</dbReference>
<dbReference type="PANTHER" id="PTHR12778:SF10">
    <property type="entry name" value="MAJOR FACILITATOR SUPERFAMILY DOMAIN-CONTAINING PROTEIN 3"/>
    <property type="match status" value="1"/>
</dbReference>
<keyword evidence="2" id="KW-0813">Transport</keyword>
<evidence type="ECO:0000256" key="2">
    <source>
        <dbReference type="ARBA" id="ARBA00022448"/>
    </source>
</evidence>
<feature type="transmembrane region" description="Helical" evidence="6">
    <location>
        <begin position="84"/>
        <end position="103"/>
    </location>
</feature>
<evidence type="ECO:0000313" key="8">
    <source>
        <dbReference type="EMBL" id="RYC37916.1"/>
    </source>
</evidence>
<dbReference type="OrthoDB" id="9787815at2"/>
<feature type="transmembrane region" description="Helical" evidence="6">
    <location>
        <begin position="221"/>
        <end position="240"/>
    </location>
</feature>
<dbReference type="SUPFAM" id="SSF103473">
    <property type="entry name" value="MFS general substrate transporter"/>
    <property type="match status" value="1"/>
</dbReference>
<keyword evidence="3 6" id="KW-0812">Transmembrane</keyword>
<protein>
    <submittedName>
        <fullName evidence="8">MFS transporter</fullName>
    </submittedName>
</protein>
<evidence type="ECO:0000259" key="7">
    <source>
        <dbReference type="PROSITE" id="PS50850"/>
    </source>
</evidence>
<reference evidence="8 9" key="1">
    <citation type="journal article" date="2018" name="Syst. Appl. Microbiol.">
        <title>Pectobacterium zantedeschiae sp. nov. a new species of a soft rot pathogen isolated from Calla lily (Zantedeschia spp.).</title>
        <authorList>
            <person name="Waleron M."/>
            <person name="Misztak A."/>
            <person name="Waleron M."/>
            <person name="Franczuk M."/>
            <person name="Jonca J."/>
            <person name="Wielgomas B."/>
            <person name="Mikicinski A."/>
            <person name="Popovic T."/>
            <person name="Waleron K."/>
        </authorList>
    </citation>
    <scope>NUCLEOTIDE SEQUENCE [LARGE SCALE GENOMIC DNA]</scope>
    <source>
        <strain evidence="8 9">9M</strain>
    </source>
</reference>
<dbReference type="PROSITE" id="PS50850">
    <property type="entry name" value="MFS"/>
    <property type="match status" value="1"/>
</dbReference>
<name>A0A9X8JEH4_9GAMM</name>
<dbReference type="GO" id="GO:0022857">
    <property type="term" value="F:transmembrane transporter activity"/>
    <property type="evidence" value="ECO:0007669"/>
    <property type="project" value="InterPro"/>
</dbReference>
<feature type="transmembrane region" description="Helical" evidence="6">
    <location>
        <begin position="314"/>
        <end position="339"/>
    </location>
</feature>
<evidence type="ECO:0000256" key="4">
    <source>
        <dbReference type="ARBA" id="ARBA00022989"/>
    </source>
</evidence>
<dbReference type="CDD" id="cd17485">
    <property type="entry name" value="MFS_MFSD3"/>
    <property type="match status" value="1"/>
</dbReference>
<dbReference type="EMBL" id="NWTM01000007">
    <property type="protein sequence ID" value="RYC37916.1"/>
    <property type="molecule type" value="Genomic_DNA"/>
</dbReference>
<evidence type="ECO:0000256" key="5">
    <source>
        <dbReference type="ARBA" id="ARBA00023136"/>
    </source>
</evidence>
<dbReference type="GO" id="GO:0016020">
    <property type="term" value="C:membrane"/>
    <property type="evidence" value="ECO:0007669"/>
    <property type="project" value="UniProtKB-SubCell"/>
</dbReference>
<evidence type="ECO:0000256" key="6">
    <source>
        <dbReference type="SAM" id="Phobius"/>
    </source>
</evidence>
<keyword evidence="4 6" id="KW-1133">Transmembrane helix</keyword>
<feature type="transmembrane region" description="Helical" evidence="6">
    <location>
        <begin position="252"/>
        <end position="277"/>
    </location>
</feature>
<feature type="transmembrane region" description="Helical" evidence="6">
    <location>
        <begin position="289"/>
        <end position="308"/>
    </location>
</feature>
<dbReference type="InterPro" id="IPR004752">
    <property type="entry name" value="AmpG_permease/AT-1"/>
</dbReference>
<accession>A0A9X8JEH4</accession>